<feature type="region of interest" description="Disordered" evidence="1">
    <location>
        <begin position="357"/>
        <end position="406"/>
    </location>
</feature>
<feature type="region of interest" description="Disordered" evidence="1">
    <location>
        <begin position="1"/>
        <end position="61"/>
    </location>
</feature>
<evidence type="ECO:0000313" key="4">
    <source>
        <dbReference type="WBParaSite" id="TCNE_0000643201-mRNA-1"/>
    </source>
</evidence>
<gene>
    <name evidence="2" type="ORF">TCNE_LOCUS6432</name>
</gene>
<reference evidence="2 3" key="2">
    <citation type="submission" date="2018-11" db="EMBL/GenBank/DDBJ databases">
        <authorList>
            <consortium name="Pathogen Informatics"/>
        </authorList>
    </citation>
    <scope>NUCLEOTIDE SEQUENCE [LARGE SCALE GENOMIC DNA]</scope>
</reference>
<evidence type="ECO:0000313" key="2">
    <source>
        <dbReference type="EMBL" id="VDM37753.1"/>
    </source>
</evidence>
<name>A0A183UD62_TOXCA</name>
<dbReference type="Proteomes" id="UP000050794">
    <property type="component" value="Unassembled WGS sequence"/>
</dbReference>
<dbReference type="EMBL" id="UYWY01019493">
    <property type="protein sequence ID" value="VDM37753.1"/>
    <property type="molecule type" value="Genomic_DNA"/>
</dbReference>
<protein>
    <submittedName>
        <fullName evidence="4">Similar to</fullName>
    </submittedName>
</protein>
<dbReference type="AlphaFoldDB" id="A0A183UD62"/>
<organism evidence="3 4">
    <name type="scientific">Toxocara canis</name>
    <name type="common">Canine roundworm</name>
    <dbReference type="NCBI Taxonomy" id="6265"/>
    <lineage>
        <taxon>Eukaryota</taxon>
        <taxon>Metazoa</taxon>
        <taxon>Ecdysozoa</taxon>
        <taxon>Nematoda</taxon>
        <taxon>Chromadorea</taxon>
        <taxon>Rhabditida</taxon>
        <taxon>Spirurina</taxon>
        <taxon>Ascaridomorpha</taxon>
        <taxon>Ascaridoidea</taxon>
        <taxon>Toxocaridae</taxon>
        <taxon>Toxocara</taxon>
    </lineage>
</organism>
<feature type="compositionally biased region" description="Basic and acidic residues" evidence="1">
    <location>
        <begin position="362"/>
        <end position="373"/>
    </location>
</feature>
<evidence type="ECO:0000313" key="3">
    <source>
        <dbReference type="Proteomes" id="UP000050794"/>
    </source>
</evidence>
<feature type="compositionally biased region" description="Basic and acidic residues" evidence="1">
    <location>
        <begin position="1"/>
        <end position="16"/>
    </location>
</feature>
<dbReference type="WBParaSite" id="TCNE_0000643201-mRNA-1">
    <property type="protein sequence ID" value="TCNE_0000643201-mRNA-1"/>
    <property type="gene ID" value="TCNE_0000643201"/>
</dbReference>
<feature type="compositionally biased region" description="Polar residues" evidence="1">
    <location>
        <begin position="392"/>
        <end position="406"/>
    </location>
</feature>
<sequence length="406" mass="45161">MRKGGTDREVVFERRLSSSNAHCSRSRSRSRSNSPRDVAPSQNVILGERLPTSGSLRRSIGGGLSRMAPISPYPRLLDHTARRFVSAPRSLPEVLQSAASPEPVQVEYFDQPQYIGRSVAGDLPECDVVEVGRHILGQSYATVEDIRVGDWHWSVNEQTGKGEWRSFVNELPIEGAHVDMASLLDAIQAIDSPNATDLVFPLVGMAALVNNLISANEDLRDEVIRLKGIVNSLTRAQIRSPSFHYTPTHITGNRMFLSTRTERKLVYNPMRIANRRFPVPSMIPPELYNSFSVRTRERGVTYIDFPQVYLKTIAELHIACCGVQPGDNENEHYIVSASDCAVKTALNDLRRKPPKISVKAKTRNEQEYGRVYEENEAAEGVSESGFEGQHAGHSSQRQSGTPPTVE</sequence>
<reference evidence="4" key="1">
    <citation type="submission" date="2016-06" db="UniProtKB">
        <authorList>
            <consortium name="WormBaseParasite"/>
        </authorList>
    </citation>
    <scope>IDENTIFICATION</scope>
</reference>
<proteinExistence type="predicted"/>
<accession>A0A183UD62</accession>
<evidence type="ECO:0000256" key="1">
    <source>
        <dbReference type="SAM" id="MobiDB-lite"/>
    </source>
</evidence>
<keyword evidence="3" id="KW-1185">Reference proteome</keyword>